<dbReference type="AlphaFoldDB" id="A0A1E7QXH7"/>
<feature type="transmembrane region" description="Helical" evidence="5">
    <location>
        <begin position="172"/>
        <end position="192"/>
    </location>
</feature>
<feature type="transmembrane region" description="Helical" evidence="5">
    <location>
        <begin position="290"/>
        <end position="309"/>
    </location>
</feature>
<dbReference type="InterPro" id="IPR005829">
    <property type="entry name" value="Sugar_transporter_CS"/>
</dbReference>
<evidence type="ECO:0000259" key="6">
    <source>
        <dbReference type="PROSITE" id="PS50850"/>
    </source>
</evidence>
<evidence type="ECO:0000313" key="7">
    <source>
        <dbReference type="EMBL" id="OEY91777.1"/>
    </source>
</evidence>
<feature type="transmembrane region" description="Helical" evidence="5">
    <location>
        <begin position="315"/>
        <end position="337"/>
    </location>
</feature>
<dbReference type="STRING" id="1262585.BJI46_06465"/>
<accession>A0A1E7QXH7</accession>
<dbReference type="GO" id="GO:0005886">
    <property type="term" value="C:plasma membrane"/>
    <property type="evidence" value="ECO:0007669"/>
    <property type="project" value="TreeGrafter"/>
</dbReference>
<comment type="caution">
    <text evidence="7">The sequence shown here is derived from an EMBL/GenBank/DDBJ whole genome shotgun (WGS) entry which is preliminary data.</text>
</comment>
<protein>
    <submittedName>
        <fullName evidence="7">3-(3-hydroxy-phenyl)propionate transporter MhpT</fullName>
    </submittedName>
</protein>
<name>A0A1E7QXH7_9GAMM</name>
<dbReference type="Proteomes" id="UP000185895">
    <property type="component" value="Unassembled WGS sequence"/>
</dbReference>
<feature type="domain" description="Major facilitator superfamily (MFS) profile" evidence="6">
    <location>
        <begin position="18"/>
        <end position="404"/>
    </location>
</feature>
<evidence type="ECO:0000256" key="2">
    <source>
        <dbReference type="ARBA" id="ARBA00022692"/>
    </source>
</evidence>
<dbReference type="NCBIfam" id="NF008586">
    <property type="entry name" value="PRK11551.1"/>
    <property type="match status" value="1"/>
</dbReference>
<dbReference type="PROSITE" id="PS00217">
    <property type="entry name" value="SUGAR_TRANSPORT_2"/>
    <property type="match status" value="1"/>
</dbReference>
<feature type="transmembrane region" description="Helical" evidence="5">
    <location>
        <begin position="142"/>
        <end position="166"/>
    </location>
</feature>
<dbReference type="InterPro" id="IPR036259">
    <property type="entry name" value="MFS_trans_sf"/>
</dbReference>
<organism evidence="7 8">
    <name type="scientific">Acinetobacter qingfengensis</name>
    <dbReference type="NCBI Taxonomy" id="1262585"/>
    <lineage>
        <taxon>Bacteria</taxon>
        <taxon>Pseudomonadati</taxon>
        <taxon>Pseudomonadota</taxon>
        <taxon>Gammaproteobacteria</taxon>
        <taxon>Moraxellales</taxon>
        <taxon>Moraxellaceae</taxon>
        <taxon>Acinetobacter</taxon>
    </lineage>
</organism>
<comment type="subcellular location">
    <subcellularLocation>
        <location evidence="1">Membrane</location>
        <topology evidence="1">Multi-pass membrane protein</topology>
    </subcellularLocation>
</comment>
<evidence type="ECO:0000256" key="3">
    <source>
        <dbReference type="ARBA" id="ARBA00022989"/>
    </source>
</evidence>
<dbReference type="CDD" id="cd17365">
    <property type="entry name" value="MFS_PcaK_like"/>
    <property type="match status" value="1"/>
</dbReference>
<sequence length="421" mass="45407">MMEPAMQQRTVLTTTIYTLFLCFIIAILEGFDLQSMGVAAPRMKAEMGLENSQMAWIFSAAVLGTLPGALLAGRCADIFGRKNVLITCIFLFGVMSLCTPFVGHFDLLILIRFLTGLGMGGALPLVITLVSEAVSERHKATAVSIMYCGMPVGGILSSVVALSLNADHEWRHIFYFGGICPILLVPFLIWLLPESRDYLALKQQSVLSEKIGFMHAIFSKQRIFITLCLWLSFFGTLLVLTLLQNWLPTLMTNLGASKATSNYVQIGFNLGGAIGALVLGILLDRINKHIVITLVYLGILASLSGLAFSAQSHTLIFAAACSGLFIIGCQSILYSLAAKYYPTHMRGSGVGAAVAVGRIGSFTGPLIAGYLLSMGQNEAFVIASSLPMILVAAIAALFLLRQPLPYNSNTSDTDKSKLLKF</sequence>
<evidence type="ECO:0000256" key="4">
    <source>
        <dbReference type="ARBA" id="ARBA00023136"/>
    </source>
</evidence>
<dbReference type="PANTHER" id="PTHR23508">
    <property type="entry name" value="CARBOXYLIC ACID TRANSPORTER PROTEIN HOMOLOG"/>
    <property type="match status" value="1"/>
</dbReference>
<dbReference type="Gene3D" id="1.20.1250.20">
    <property type="entry name" value="MFS general substrate transporter like domains"/>
    <property type="match status" value="2"/>
</dbReference>
<proteinExistence type="predicted"/>
<feature type="transmembrane region" description="Helical" evidence="5">
    <location>
        <begin position="223"/>
        <end position="243"/>
    </location>
</feature>
<dbReference type="PROSITE" id="PS00216">
    <property type="entry name" value="SUGAR_TRANSPORT_1"/>
    <property type="match status" value="1"/>
</dbReference>
<keyword evidence="2 5" id="KW-0812">Transmembrane</keyword>
<keyword evidence="3 5" id="KW-1133">Transmembrane helix</keyword>
<dbReference type="SUPFAM" id="SSF103473">
    <property type="entry name" value="MFS general substrate transporter"/>
    <property type="match status" value="1"/>
</dbReference>
<keyword evidence="4 5" id="KW-0472">Membrane</keyword>
<feature type="transmembrane region" description="Helical" evidence="5">
    <location>
        <begin position="84"/>
        <end position="103"/>
    </location>
</feature>
<evidence type="ECO:0000256" key="5">
    <source>
        <dbReference type="SAM" id="Phobius"/>
    </source>
</evidence>
<feature type="transmembrane region" description="Helical" evidence="5">
    <location>
        <begin position="109"/>
        <end position="130"/>
    </location>
</feature>
<dbReference type="OrthoDB" id="6627132at2"/>
<feature type="transmembrane region" description="Helical" evidence="5">
    <location>
        <begin position="54"/>
        <end position="72"/>
    </location>
</feature>
<dbReference type="EMBL" id="MKKK01000073">
    <property type="protein sequence ID" value="OEY91777.1"/>
    <property type="molecule type" value="Genomic_DNA"/>
</dbReference>
<evidence type="ECO:0000313" key="8">
    <source>
        <dbReference type="Proteomes" id="UP000185895"/>
    </source>
</evidence>
<keyword evidence="8" id="KW-1185">Reference proteome</keyword>
<dbReference type="InterPro" id="IPR020846">
    <property type="entry name" value="MFS_dom"/>
</dbReference>
<feature type="transmembrane region" description="Helical" evidence="5">
    <location>
        <begin position="349"/>
        <end position="373"/>
    </location>
</feature>
<feature type="transmembrane region" description="Helical" evidence="5">
    <location>
        <begin position="263"/>
        <end position="283"/>
    </location>
</feature>
<dbReference type="GO" id="GO:0046943">
    <property type="term" value="F:carboxylic acid transmembrane transporter activity"/>
    <property type="evidence" value="ECO:0007669"/>
    <property type="project" value="TreeGrafter"/>
</dbReference>
<feature type="transmembrane region" description="Helical" evidence="5">
    <location>
        <begin position="379"/>
        <end position="400"/>
    </location>
</feature>
<dbReference type="PANTHER" id="PTHR23508:SF10">
    <property type="entry name" value="CARBOXYLIC ACID TRANSPORTER PROTEIN HOMOLOG"/>
    <property type="match status" value="1"/>
</dbReference>
<evidence type="ECO:0000256" key="1">
    <source>
        <dbReference type="ARBA" id="ARBA00004141"/>
    </source>
</evidence>
<dbReference type="Pfam" id="PF07690">
    <property type="entry name" value="MFS_1"/>
    <property type="match status" value="1"/>
</dbReference>
<gene>
    <name evidence="7" type="ORF">BJI46_06465</name>
</gene>
<dbReference type="InterPro" id="IPR011701">
    <property type="entry name" value="MFS"/>
</dbReference>
<dbReference type="PROSITE" id="PS50850">
    <property type="entry name" value="MFS"/>
    <property type="match status" value="1"/>
</dbReference>
<reference evidence="7 8" key="1">
    <citation type="submission" date="2016-09" db="EMBL/GenBank/DDBJ databases">
        <authorList>
            <person name="Capua I."/>
            <person name="De Benedictis P."/>
            <person name="Joannis T."/>
            <person name="Lombin L.H."/>
            <person name="Cattoli G."/>
        </authorList>
    </citation>
    <scope>NUCLEOTIDE SEQUENCE [LARGE SCALE GENOMIC DNA]</scope>
    <source>
        <strain evidence="7 8">ANC 4671</strain>
    </source>
</reference>